<organism evidence="2 3">
    <name type="scientific">Actinacidiphila bryophytorum</name>
    <dbReference type="NCBI Taxonomy" id="1436133"/>
    <lineage>
        <taxon>Bacteria</taxon>
        <taxon>Bacillati</taxon>
        <taxon>Actinomycetota</taxon>
        <taxon>Actinomycetes</taxon>
        <taxon>Kitasatosporales</taxon>
        <taxon>Streptomycetaceae</taxon>
        <taxon>Actinacidiphila</taxon>
    </lineage>
</organism>
<evidence type="ECO:0000313" key="2">
    <source>
        <dbReference type="EMBL" id="CAG7640709.1"/>
    </source>
</evidence>
<feature type="compositionally biased region" description="Basic residues" evidence="1">
    <location>
        <begin position="165"/>
        <end position="176"/>
    </location>
</feature>
<dbReference type="EMBL" id="CAJVAX010000017">
    <property type="protein sequence ID" value="CAG7640709.1"/>
    <property type="molecule type" value="Genomic_DNA"/>
</dbReference>
<dbReference type="AlphaFoldDB" id="A0A9W4H119"/>
<proteinExistence type="predicted"/>
<feature type="compositionally biased region" description="Low complexity" evidence="1">
    <location>
        <begin position="54"/>
        <end position="65"/>
    </location>
</feature>
<feature type="compositionally biased region" description="Basic residues" evidence="1">
    <location>
        <begin position="109"/>
        <end position="120"/>
    </location>
</feature>
<reference evidence="2" key="1">
    <citation type="submission" date="2021-06" db="EMBL/GenBank/DDBJ databases">
        <authorList>
            <person name="Arsene-Ploetze F."/>
        </authorList>
    </citation>
    <scope>NUCLEOTIDE SEQUENCE</scope>
    <source>
        <strain evidence="2">SBRY1</strain>
    </source>
</reference>
<evidence type="ECO:0000313" key="3">
    <source>
        <dbReference type="Proteomes" id="UP001153328"/>
    </source>
</evidence>
<sequence length="186" mass="19938">MVAGQVRGRRPHGRGAVRTARRRRRLPGQRPREVRLRRAAALPDAAHRHRRDLPGPGRLRLPQQPHGDRRRLRGRPAARLPAYRPVRDPRRAPDGRIAGVDRGALPARRAGRTRARHARRLAAGPRLAAGGTGGGTAARDQAQGAREQRDGGVVRGGGAGAPGRGGRRGARGRARSRLSSGSVAAQ</sequence>
<feature type="region of interest" description="Disordered" evidence="1">
    <location>
        <begin position="1"/>
        <end position="186"/>
    </location>
</feature>
<feature type="compositionally biased region" description="Gly residues" evidence="1">
    <location>
        <begin position="153"/>
        <end position="164"/>
    </location>
</feature>
<dbReference type="Proteomes" id="UP001153328">
    <property type="component" value="Unassembled WGS sequence"/>
</dbReference>
<gene>
    <name evidence="2" type="ORF">SBRY_30457</name>
</gene>
<keyword evidence="3" id="KW-1185">Reference proteome</keyword>
<evidence type="ECO:0000256" key="1">
    <source>
        <dbReference type="SAM" id="MobiDB-lite"/>
    </source>
</evidence>
<feature type="compositionally biased region" description="Basic residues" evidence="1">
    <location>
        <begin position="7"/>
        <end position="27"/>
    </location>
</feature>
<comment type="caution">
    <text evidence="2">The sequence shown here is derived from an EMBL/GenBank/DDBJ whole genome shotgun (WGS) entry which is preliminary data.</text>
</comment>
<feature type="compositionally biased region" description="Low complexity" evidence="1">
    <location>
        <begin position="177"/>
        <end position="186"/>
    </location>
</feature>
<name>A0A9W4H119_9ACTN</name>
<feature type="compositionally biased region" description="Basic and acidic residues" evidence="1">
    <location>
        <begin position="85"/>
        <end position="94"/>
    </location>
</feature>
<accession>A0A9W4H119</accession>
<protein>
    <submittedName>
        <fullName evidence="2">Uncharacterized protein</fullName>
    </submittedName>
</protein>